<evidence type="ECO:0000313" key="1">
    <source>
        <dbReference type="EMBL" id="KGF17362.1"/>
    </source>
</evidence>
<organism evidence="1 2">
    <name type="scientific">Corynebacterium freneyi DNF00450</name>
    <dbReference type="NCBI Taxonomy" id="1287475"/>
    <lineage>
        <taxon>Bacteria</taxon>
        <taxon>Bacillati</taxon>
        <taxon>Actinomycetota</taxon>
        <taxon>Actinomycetes</taxon>
        <taxon>Mycobacteriales</taxon>
        <taxon>Corynebacteriaceae</taxon>
        <taxon>Corynebacterium</taxon>
    </lineage>
</organism>
<dbReference type="RefSeq" id="WP_035121175.1">
    <property type="nucleotide sequence ID" value="NZ_JRNE01000040.1"/>
</dbReference>
<comment type="caution">
    <text evidence="1">The sequence shown here is derived from an EMBL/GenBank/DDBJ whole genome shotgun (WGS) entry which is preliminary data.</text>
</comment>
<dbReference type="EMBL" id="JRNE01000040">
    <property type="protein sequence ID" value="KGF17362.1"/>
    <property type="molecule type" value="Genomic_DNA"/>
</dbReference>
<accession>A0A095ZFF0</accession>
<gene>
    <name evidence="1" type="ORF">HMPREF1650_04140</name>
</gene>
<reference evidence="1 2" key="1">
    <citation type="submission" date="2014-07" db="EMBL/GenBank/DDBJ databases">
        <authorList>
            <person name="McCorrison J."/>
            <person name="Sanka R."/>
            <person name="Torralba M."/>
            <person name="Gillis M."/>
            <person name="Haft D.H."/>
            <person name="Methe B."/>
            <person name="Sutton G."/>
            <person name="Nelson K.E."/>
        </authorList>
    </citation>
    <scope>NUCLEOTIDE SEQUENCE [LARGE SCALE GENOMIC DNA]</scope>
    <source>
        <strain evidence="1 2">DNF00450</strain>
    </source>
</reference>
<dbReference type="Proteomes" id="UP000029548">
    <property type="component" value="Unassembled WGS sequence"/>
</dbReference>
<dbReference type="AlphaFoldDB" id="A0A095ZFF0"/>
<evidence type="ECO:0008006" key="3">
    <source>
        <dbReference type="Google" id="ProtNLM"/>
    </source>
</evidence>
<evidence type="ECO:0000313" key="2">
    <source>
        <dbReference type="Proteomes" id="UP000029548"/>
    </source>
</evidence>
<proteinExistence type="predicted"/>
<protein>
    <recommendedName>
        <fullName evidence="3">Tail assembly chaperone</fullName>
    </recommendedName>
</protein>
<name>A0A095ZFF0_9CORY</name>
<sequence length="120" mass="13760">MARTIIPAHDERVQVEILIPQADKRKKPLRFIAPRFEFLPRNLAEGFGEWVSKILTSDEDDGEGQVLTEELMLNYWLERLGMEDADALLDLTRGEKRQIWAAWQEESTSTLGESEPSSDS</sequence>